<protein>
    <submittedName>
        <fullName evidence="2">Unnamed protein product</fullName>
    </submittedName>
</protein>
<evidence type="ECO:0000313" key="2">
    <source>
        <dbReference type="EMBL" id="GMF13655.1"/>
    </source>
</evidence>
<dbReference type="PANTHER" id="PTHR10666">
    <property type="entry name" value="UBIQUITIN"/>
    <property type="match status" value="1"/>
</dbReference>
<dbReference type="AlphaFoldDB" id="A0A9W6TIW7"/>
<dbReference type="OrthoDB" id="267397at2759"/>
<dbReference type="InterPro" id="IPR050158">
    <property type="entry name" value="Ubiquitin_ubiquitin-like"/>
</dbReference>
<dbReference type="InterPro" id="IPR019956">
    <property type="entry name" value="Ubiquitin_dom"/>
</dbReference>
<dbReference type="Pfam" id="PF00240">
    <property type="entry name" value="ubiquitin"/>
    <property type="match status" value="1"/>
</dbReference>
<name>A0A9W6TIW7_9STRA</name>
<gene>
    <name evidence="2" type="ORF">Plil01_000410600</name>
</gene>
<comment type="caution">
    <text evidence="2">The sequence shown here is derived from an EMBL/GenBank/DDBJ whole genome shotgun (WGS) entry which is preliminary data.</text>
</comment>
<dbReference type="PROSITE" id="PS50053">
    <property type="entry name" value="UBIQUITIN_2"/>
    <property type="match status" value="1"/>
</dbReference>
<organism evidence="2 3">
    <name type="scientific">Phytophthora lilii</name>
    <dbReference type="NCBI Taxonomy" id="2077276"/>
    <lineage>
        <taxon>Eukaryota</taxon>
        <taxon>Sar</taxon>
        <taxon>Stramenopiles</taxon>
        <taxon>Oomycota</taxon>
        <taxon>Peronosporomycetes</taxon>
        <taxon>Peronosporales</taxon>
        <taxon>Peronosporaceae</taxon>
        <taxon>Phytophthora</taxon>
    </lineage>
</organism>
<feature type="domain" description="Ubiquitin-like" evidence="1">
    <location>
        <begin position="1"/>
        <end position="62"/>
    </location>
</feature>
<evidence type="ECO:0000313" key="3">
    <source>
        <dbReference type="Proteomes" id="UP001165083"/>
    </source>
</evidence>
<accession>A0A9W6TIW7</accession>
<reference evidence="2" key="1">
    <citation type="submission" date="2023-04" db="EMBL/GenBank/DDBJ databases">
        <title>Phytophthora lilii NBRC 32176.</title>
        <authorList>
            <person name="Ichikawa N."/>
            <person name="Sato H."/>
            <person name="Tonouchi N."/>
        </authorList>
    </citation>
    <scope>NUCLEOTIDE SEQUENCE</scope>
    <source>
        <strain evidence="2">NBRC 32176</strain>
    </source>
</reference>
<dbReference type="PRINTS" id="PR00348">
    <property type="entry name" value="UBIQUITIN"/>
</dbReference>
<sequence>MTCNPFESVHNLKIQVCHHEGIPPHQQRLIYQGRQLEDDETLARYGVESTCVLHLVLRLWGGVGIPVSSAFADLSDGSKWPSSNLHAVPRFAKKASILKGNARIGNALHMEQ</sequence>
<dbReference type="Proteomes" id="UP001165083">
    <property type="component" value="Unassembled WGS sequence"/>
</dbReference>
<dbReference type="InterPro" id="IPR029071">
    <property type="entry name" value="Ubiquitin-like_domsf"/>
</dbReference>
<proteinExistence type="predicted"/>
<dbReference type="EMBL" id="BSXW01000166">
    <property type="protein sequence ID" value="GMF13655.1"/>
    <property type="molecule type" value="Genomic_DNA"/>
</dbReference>
<evidence type="ECO:0000259" key="1">
    <source>
        <dbReference type="PROSITE" id="PS50053"/>
    </source>
</evidence>
<keyword evidence="3" id="KW-1185">Reference proteome</keyword>
<dbReference type="SMART" id="SM00213">
    <property type="entry name" value="UBQ"/>
    <property type="match status" value="1"/>
</dbReference>
<dbReference type="SUPFAM" id="SSF54236">
    <property type="entry name" value="Ubiquitin-like"/>
    <property type="match status" value="1"/>
</dbReference>
<dbReference type="InterPro" id="IPR000626">
    <property type="entry name" value="Ubiquitin-like_dom"/>
</dbReference>
<dbReference type="Gene3D" id="3.10.20.90">
    <property type="entry name" value="Phosphatidylinositol 3-kinase Catalytic Subunit, Chain A, domain 1"/>
    <property type="match status" value="1"/>
</dbReference>